<dbReference type="Proteomes" id="UP001221757">
    <property type="component" value="Unassembled WGS sequence"/>
</dbReference>
<comment type="caution">
    <text evidence="2">The sequence shown here is derived from an EMBL/GenBank/DDBJ whole genome shotgun (WGS) entry which is preliminary data.</text>
</comment>
<protein>
    <submittedName>
        <fullName evidence="2">Uncharacterized protein</fullName>
    </submittedName>
</protein>
<keyword evidence="1" id="KW-0732">Signal</keyword>
<gene>
    <name evidence="2" type="ORF">B0H17DRAFT_1217685</name>
</gene>
<evidence type="ECO:0000313" key="3">
    <source>
        <dbReference type="Proteomes" id="UP001221757"/>
    </source>
</evidence>
<reference evidence="2" key="1">
    <citation type="submission" date="2023-03" db="EMBL/GenBank/DDBJ databases">
        <title>Massive genome expansion in bonnet fungi (Mycena s.s.) driven by repeated elements and novel gene families across ecological guilds.</title>
        <authorList>
            <consortium name="Lawrence Berkeley National Laboratory"/>
            <person name="Harder C.B."/>
            <person name="Miyauchi S."/>
            <person name="Viragh M."/>
            <person name="Kuo A."/>
            <person name="Thoen E."/>
            <person name="Andreopoulos B."/>
            <person name="Lu D."/>
            <person name="Skrede I."/>
            <person name="Drula E."/>
            <person name="Henrissat B."/>
            <person name="Morin E."/>
            <person name="Kohler A."/>
            <person name="Barry K."/>
            <person name="LaButti K."/>
            <person name="Morin E."/>
            <person name="Salamov A."/>
            <person name="Lipzen A."/>
            <person name="Mereny Z."/>
            <person name="Hegedus B."/>
            <person name="Baldrian P."/>
            <person name="Stursova M."/>
            <person name="Weitz H."/>
            <person name="Taylor A."/>
            <person name="Grigoriev I.V."/>
            <person name="Nagy L.G."/>
            <person name="Martin F."/>
            <person name="Kauserud H."/>
        </authorList>
    </citation>
    <scope>NUCLEOTIDE SEQUENCE</scope>
    <source>
        <strain evidence="2">CBHHK067</strain>
    </source>
</reference>
<organism evidence="2 3">
    <name type="scientific">Mycena rosella</name>
    <name type="common">Pink bonnet</name>
    <name type="synonym">Agaricus rosellus</name>
    <dbReference type="NCBI Taxonomy" id="1033263"/>
    <lineage>
        <taxon>Eukaryota</taxon>
        <taxon>Fungi</taxon>
        <taxon>Dikarya</taxon>
        <taxon>Basidiomycota</taxon>
        <taxon>Agaricomycotina</taxon>
        <taxon>Agaricomycetes</taxon>
        <taxon>Agaricomycetidae</taxon>
        <taxon>Agaricales</taxon>
        <taxon>Marasmiineae</taxon>
        <taxon>Mycenaceae</taxon>
        <taxon>Mycena</taxon>
    </lineage>
</organism>
<accession>A0AAD7FLS0</accession>
<keyword evidence="3" id="KW-1185">Reference proteome</keyword>
<sequence length="382" mass="37383">MLSYFIPLAVISSAPLLSNASPVLPIGPIIPAAAGAATVTATATLTIFQCPTASPASAGLPLILPIASNLVNPALSGAVSAVTGLPTIIPIHPGGGIPSSVIANVLSSATGLVNPSILPSALSSVLSAPTVIPSNLVNAASSALSAATALASPILVPASSIVSGATTFIRDPIAVPSGVIPSLIGIPTGDVSSLLSSIVSTAMSDATSLLAVAAGGIPSNGGGANLPTGVLSSGISSATGAASDVSTILSPLKQVSTSLDNVSSACQVSSAPIQSLNTILSGLSSSTDSPTDAAQFLNQGTAIAQRVASLTNQINTIIVGSQQSPTPINLTQLRTALKTLQTRLQTMYTGLIPHCGTPAQSQVLNGTWATTAAALNTCILKT</sequence>
<feature type="chain" id="PRO_5042227376" evidence="1">
    <location>
        <begin position="21"/>
        <end position="382"/>
    </location>
</feature>
<dbReference type="AlphaFoldDB" id="A0AAD7FLS0"/>
<evidence type="ECO:0000256" key="1">
    <source>
        <dbReference type="SAM" id="SignalP"/>
    </source>
</evidence>
<proteinExistence type="predicted"/>
<name>A0AAD7FLS0_MYCRO</name>
<dbReference type="EMBL" id="JARKIE010000502">
    <property type="protein sequence ID" value="KAJ7631811.1"/>
    <property type="molecule type" value="Genomic_DNA"/>
</dbReference>
<evidence type="ECO:0000313" key="2">
    <source>
        <dbReference type="EMBL" id="KAJ7631811.1"/>
    </source>
</evidence>
<feature type="signal peptide" evidence="1">
    <location>
        <begin position="1"/>
        <end position="20"/>
    </location>
</feature>